<name>A0A4Q2IY10_9SPHN</name>
<dbReference type="Gene3D" id="3.40.50.2300">
    <property type="match status" value="2"/>
</dbReference>
<keyword evidence="3" id="KW-0813">Transport</keyword>
<evidence type="ECO:0000256" key="2">
    <source>
        <dbReference type="ARBA" id="ARBA00022729"/>
    </source>
</evidence>
<dbReference type="InterPro" id="IPR051010">
    <property type="entry name" value="BCAA_transport"/>
</dbReference>
<reference evidence="5 6" key="1">
    <citation type="submission" date="2019-01" db="EMBL/GenBank/DDBJ databases">
        <title>Sphingomonas mucosissima sp. nov. and Sphingomonas desiccabilis sp. nov., from biological soil crusts in the Colorado Plateau, USA.</title>
        <authorList>
            <person name="Zhu D."/>
        </authorList>
    </citation>
    <scope>NUCLEOTIDE SEQUENCE [LARGE SCALE GENOMIC DNA]</scope>
    <source>
        <strain evidence="5 6">CP1D</strain>
    </source>
</reference>
<dbReference type="SUPFAM" id="SSF53822">
    <property type="entry name" value="Periplasmic binding protein-like I"/>
    <property type="match status" value="1"/>
</dbReference>
<dbReference type="AlphaFoldDB" id="A0A4Q2IY10"/>
<keyword evidence="3" id="KW-0029">Amino-acid transport</keyword>
<evidence type="ECO:0000313" key="6">
    <source>
        <dbReference type="Proteomes" id="UP000292347"/>
    </source>
</evidence>
<keyword evidence="2" id="KW-0732">Signal</keyword>
<comment type="similarity">
    <text evidence="1">Belongs to the leucine-binding protein family.</text>
</comment>
<dbReference type="PANTHER" id="PTHR30483:SF6">
    <property type="entry name" value="PERIPLASMIC BINDING PROTEIN OF ABC TRANSPORTER FOR NATURAL AMINO ACIDS"/>
    <property type="match status" value="1"/>
</dbReference>
<organism evidence="5 6">
    <name type="scientific">Sphingomonas desiccabilis</name>
    <dbReference type="NCBI Taxonomy" id="429134"/>
    <lineage>
        <taxon>Bacteria</taxon>
        <taxon>Pseudomonadati</taxon>
        <taxon>Pseudomonadota</taxon>
        <taxon>Alphaproteobacteria</taxon>
        <taxon>Sphingomonadales</taxon>
        <taxon>Sphingomonadaceae</taxon>
        <taxon>Sphingomonas</taxon>
    </lineage>
</organism>
<dbReference type="InterPro" id="IPR028082">
    <property type="entry name" value="Peripla_BP_I"/>
</dbReference>
<gene>
    <name evidence="5" type="ORF">EO081_00305</name>
</gene>
<feature type="domain" description="Leucine-binding protein" evidence="4">
    <location>
        <begin position="45"/>
        <end position="316"/>
    </location>
</feature>
<evidence type="ECO:0000313" key="5">
    <source>
        <dbReference type="EMBL" id="RXZ34200.1"/>
    </source>
</evidence>
<accession>A0A4Q2IY10</accession>
<dbReference type="GO" id="GO:0006865">
    <property type="term" value="P:amino acid transport"/>
    <property type="evidence" value="ECO:0007669"/>
    <property type="project" value="UniProtKB-KW"/>
</dbReference>
<dbReference type="Pfam" id="PF13458">
    <property type="entry name" value="Peripla_BP_6"/>
    <property type="match status" value="1"/>
</dbReference>
<keyword evidence="6" id="KW-1185">Reference proteome</keyword>
<dbReference type="Proteomes" id="UP000292347">
    <property type="component" value="Unassembled WGS sequence"/>
</dbReference>
<comment type="caution">
    <text evidence="5">The sequence shown here is derived from an EMBL/GenBank/DDBJ whole genome shotgun (WGS) entry which is preliminary data.</text>
</comment>
<dbReference type="EMBL" id="SDPT01000001">
    <property type="protein sequence ID" value="RXZ34200.1"/>
    <property type="molecule type" value="Genomic_DNA"/>
</dbReference>
<evidence type="ECO:0000259" key="4">
    <source>
        <dbReference type="Pfam" id="PF13458"/>
    </source>
</evidence>
<evidence type="ECO:0000256" key="3">
    <source>
        <dbReference type="ARBA" id="ARBA00022970"/>
    </source>
</evidence>
<proteinExistence type="inferred from homology"/>
<dbReference type="OrthoDB" id="7778937at2"/>
<evidence type="ECO:0000256" key="1">
    <source>
        <dbReference type="ARBA" id="ARBA00010062"/>
    </source>
</evidence>
<dbReference type="PANTHER" id="PTHR30483">
    <property type="entry name" value="LEUCINE-SPECIFIC-BINDING PROTEIN"/>
    <property type="match status" value="1"/>
</dbReference>
<dbReference type="InterPro" id="IPR028081">
    <property type="entry name" value="Leu-bd"/>
</dbReference>
<protein>
    <recommendedName>
        <fullName evidence="4">Leucine-binding protein domain-containing protein</fullName>
    </recommendedName>
</protein>
<sequence>MPELAPLPEVSRRQTLRLLRSTLVLSSAAWAAAPLLAARKETRPVALLVPLTGSHAALGLSMQQAAMLPQSGAPAETGMLRVFDTAGTPAGAAAAARLALKAKAGMLLGPLTAAEVPAVVQAAGGKVPVLAFSNDMALRNSGAFLFGIGASQSTQAILRYARSRGVRTVLVIGDGGPWSVASVDAAKAMEAELGMTVRTVTVAPGAPLPAVGDAPDAVLVPGGGATLLAAARALRDAGVQLLASFQGVDYRPEALAALEGAWIASPDPEAFEGFAGAYAARNGGRPGTIAALAYDAAGIARQLRATNTLNREGLLAESGFPCATGAVRFRTDGSCARSFAILLGGRDGYSKVAVSQGA</sequence>